<feature type="domain" description="Histidine kinase" evidence="11">
    <location>
        <begin position="479"/>
        <end position="697"/>
    </location>
</feature>
<evidence type="ECO:0000256" key="5">
    <source>
        <dbReference type="ARBA" id="ARBA00022553"/>
    </source>
</evidence>
<keyword evidence="9 10" id="KW-0472">Membrane</keyword>
<evidence type="ECO:0000256" key="3">
    <source>
        <dbReference type="ARBA" id="ARBA00004236"/>
    </source>
</evidence>
<feature type="domain" description="PAC" evidence="13">
    <location>
        <begin position="422"/>
        <end position="475"/>
    </location>
</feature>
<dbReference type="Gene3D" id="1.10.287.130">
    <property type="match status" value="1"/>
</dbReference>
<dbReference type="InterPro" id="IPR036890">
    <property type="entry name" value="HATPase_C_sf"/>
</dbReference>
<dbReference type="PRINTS" id="PR00344">
    <property type="entry name" value="BCTRLSENSOR"/>
</dbReference>
<dbReference type="SMART" id="SM00091">
    <property type="entry name" value="PAS"/>
    <property type="match status" value="1"/>
</dbReference>
<dbReference type="Pfam" id="PF00512">
    <property type="entry name" value="HisKA"/>
    <property type="match status" value="1"/>
</dbReference>
<proteinExistence type="predicted"/>
<dbReference type="CDD" id="cd00130">
    <property type="entry name" value="PAS"/>
    <property type="match status" value="1"/>
</dbReference>
<evidence type="ECO:0000313" key="14">
    <source>
        <dbReference type="EMBL" id="ANH38638.1"/>
    </source>
</evidence>
<keyword evidence="10" id="KW-1133">Transmembrane helix</keyword>
<comment type="cofactor">
    <cofactor evidence="2">
        <name>a divalent metal cation</name>
        <dbReference type="ChEBI" id="CHEBI:60240"/>
    </cofactor>
</comment>
<dbReference type="FunFam" id="3.30.565.10:FF:000006">
    <property type="entry name" value="Sensor histidine kinase WalK"/>
    <property type="match status" value="1"/>
</dbReference>
<dbReference type="NCBIfam" id="TIGR00229">
    <property type="entry name" value="sensory_box"/>
    <property type="match status" value="1"/>
</dbReference>
<dbReference type="Pfam" id="PF13426">
    <property type="entry name" value="PAS_9"/>
    <property type="match status" value="1"/>
</dbReference>
<dbReference type="PROSITE" id="PS50112">
    <property type="entry name" value="PAS"/>
    <property type="match status" value="1"/>
</dbReference>
<dbReference type="PANTHER" id="PTHR43047:SF72">
    <property type="entry name" value="OSMOSENSING HISTIDINE PROTEIN KINASE SLN1"/>
    <property type="match status" value="1"/>
</dbReference>
<dbReference type="SMART" id="SM00387">
    <property type="entry name" value="HATPase_c"/>
    <property type="match status" value="1"/>
</dbReference>
<comment type="catalytic activity">
    <reaction evidence="1">
        <text>ATP + protein L-histidine = ADP + protein N-phospho-L-histidine.</text>
        <dbReference type="EC" id="2.7.13.3"/>
    </reaction>
</comment>
<dbReference type="FunFam" id="1.10.287.130:FF:000001">
    <property type="entry name" value="Two-component sensor histidine kinase"/>
    <property type="match status" value="1"/>
</dbReference>
<dbReference type="OrthoDB" id="9813151at2"/>
<dbReference type="InterPro" id="IPR036097">
    <property type="entry name" value="HisK_dim/P_sf"/>
</dbReference>
<dbReference type="SMART" id="SM00086">
    <property type="entry name" value="PAC"/>
    <property type="match status" value="1"/>
</dbReference>
<feature type="transmembrane region" description="Helical" evidence="10">
    <location>
        <begin position="171"/>
        <end position="192"/>
    </location>
</feature>
<dbReference type="InterPro" id="IPR035965">
    <property type="entry name" value="PAS-like_dom_sf"/>
</dbReference>
<dbReference type="GO" id="GO:0000155">
    <property type="term" value="F:phosphorelay sensor kinase activity"/>
    <property type="evidence" value="ECO:0007669"/>
    <property type="project" value="InterPro"/>
</dbReference>
<feature type="transmembrane region" description="Helical" evidence="10">
    <location>
        <begin position="273"/>
        <end position="290"/>
    </location>
</feature>
<dbReference type="PROSITE" id="PS50109">
    <property type="entry name" value="HIS_KIN"/>
    <property type="match status" value="1"/>
</dbReference>
<organism evidence="14 15">
    <name type="scientific">Nocardioides dokdonensis FR1436</name>
    <dbReference type="NCBI Taxonomy" id="1300347"/>
    <lineage>
        <taxon>Bacteria</taxon>
        <taxon>Bacillati</taxon>
        <taxon>Actinomycetota</taxon>
        <taxon>Actinomycetes</taxon>
        <taxon>Propionibacteriales</taxon>
        <taxon>Nocardioidaceae</taxon>
        <taxon>Nocardioides</taxon>
    </lineage>
</organism>
<dbReference type="GO" id="GO:0009927">
    <property type="term" value="F:histidine phosphotransfer kinase activity"/>
    <property type="evidence" value="ECO:0007669"/>
    <property type="project" value="TreeGrafter"/>
</dbReference>
<feature type="transmembrane region" description="Helical" evidence="10">
    <location>
        <begin position="12"/>
        <end position="33"/>
    </location>
</feature>
<evidence type="ECO:0000259" key="12">
    <source>
        <dbReference type="PROSITE" id="PS50112"/>
    </source>
</evidence>
<feature type="transmembrane region" description="Helical" evidence="10">
    <location>
        <begin position="75"/>
        <end position="95"/>
    </location>
</feature>
<gene>
    <name evidence="14" type="primary">walK_1</name>
    <name evidence="14" type="ORF">I601_2213</name>
</gene>
<dbReference type="SUPFAM" id="SSF55785">
    <property type="entry name" value="PYP-like sensor domain (PAS domain)"/>
    <property type="match status" value="1"/>
</dbReference>
<evidence type="ECO:0000256" key="2">
    <source>
        <dbReference type="ARBA" id="ARBA00001968"/>
    </source>
</evidence>
<dbReference type="AlphaFoldDB" id="A0A1A9GK32"/>
<dbReference type="PANTHER" id="PTHR43047">
    <property type="entry name" value="TWO-COMPONENT HISTIDINE PROTEIN KINASE"/>
    <property type="match status" value="1"/>
</dbReference>
<evidence type="ECO:0000256" key="10">
    <source>
        <dbReference type="SAM" id="Phobius"/>
    </source>
</evidence>
<dbReference type="PATRIC" id="fig|1300347.3.peg.2207"/>
<evidence type="ECO:0000313" key="15">
    <source>
        <dbReference type="Proteomes" id="UP000077868"/>
    </source>
</evidence>
<reference evidence="14 15" key="1">
    <citation type="submission" date="2016-03" db="EMBL/GenBank/DDBJ databases">
        <title>Complete genome sequence of a soil Actinobacterium, Nocardioides dokdonensis FR1436.</title>
        <authorList>
            <person name="Kwon S.-K."/>
            <person name="Kim K."/>
            <person name="Kim J.F."/>
        </authorList>
    </citation>
    <scope>NUCLEOTIDE SEQUENCE [LARGE SCALE GENOMIC DNA]</scope>
    <source>
        <strain evidence="14 15">FR1436</strain>
    </source>
</reference>
<feature type="transmembrane region" description="Helical" evidence="10">
    <location>
        <begin position="107"/>
        <end position="126"/>
    </location>
</feature>
<evidence type="ECO:0000259" key="11">
    <source>
        <dbReference type="PROSITE" id="PS50109"/>
    </source>
</evidence>
<evidence type="ECO:0000256" key="7">
    <source>
        <dbReference type="ARBA" id="ARBA00022777"/>
    </source>
</evidence>
<dbReference type="PROSITE" id="PS50113">
    <property type="entry name" value="PAC"/>
    <property type="match status" value="1"/>
</dbReference>
<dbReference type="Gene3D" id="3.30.565.10">
    <property type="entry name" value="Histidine kinase-like ATPase, C-terminal domain"/>
    <property type="match status" value="1"/>
</dbReference>
<keyword evidence="6 14" id="KW-0808">Transferase</keyword>
<evidence type="ECO:0000256" key="9">
    <source>
        <dbReference type="ARBA" id="ARBA00023136"/>
    </source>
</evidence>
<dbReference type="STRING" id="1300347.I601_2213"/>
<dbReference type="InterPro" id="IPR001610">
    <property type="entry name" value="PAC"/>
</dbReference>
<dbReference type="SMART" id="SM00388">
    <property type="entry name" value="HisKA"/>
    <property type="match status" value="1"/>
</dbReference>
<accession>A0A1A9GK32</accession>
<keyword evidence="15" id="KW-1185">Reference proteome</keyword>
<evidence type="ECO:0000256" key="6">
    <source>
        <dbReference type="ARBA" id="ARBA00022679"/>
    </source>
</evidence>
<evidence type="ECO:0000256" key="1">
    <source>
        <dbReference type="ARBA" id="ARBA00000085"/>
    </source>
</evidence>
<keyword evidence="10" id="KW-0812">Transmembrane</keyword>
<dbReference type="CDD" id="cd00082">
    <property type="entry name" value="HisKA"/>
    <property type="match status" value="1"/>
</dbReference>
<feature type="transmembrane region" description="Helical" evidence="10">
    <location>
        <begin position="45"/>
        <end position="63"/>
    </location>
</feature>
<dbReference type="Gene3D" id="3.30.450.20">
    <property type="entry name" value="PAS domain"/>
    <property type="match status" value="1"/>
</dbReference>
<dbReference type="RefSeq" id="WP_068109400.1">
    <property type="nucleotide sequence ID" value="NZ_CP015079.1"/>
</dbReference>
<dbReference type="SUPFAM" id="SSF55874">
    <property type="entry name" value="ATPase domain of HSP90 chaperone/DNA topoisomerase II/histidine kinase"/>
    <property type="match status" value="1"/>
</dbReference>
<dbReference type="EMBL" id="CP015079">
    <property type="protein sequence ID" value="ANH38638.1"/>
    <property type="molecule type" value="Genomic_DNA"/>
</dbReference>
<dbReference type="InterPro" id="IPR000014">
    <property type="entry name" value="PAS"/>
</dbReference>
<dbReference type="InterPro" id="IPR005467">
    <property type="entry name" value="His_kinase_dom"/>
</dbReference>
<feature type="transmembrane region" description="Helical" evidence="10">
    <location>
        <begin position="138"/>
        <end position="159"/>
    </location>
</feature>
<comment type="subcellular location">
    <subcellularLocation>
        <location evidence="3">Cell membrane</location>
    </subcellularLocation>
</comment>
<evidence type="ECO:0000256" key="4">
    <source>
        <dbReference type="ARBA" id="ARBA00012438"/>
    </source>
</evidence>
<feature type="transmembrane region" description="Helical" evidence="10">
    <location>
        <begin position="234"/>
        <end position="252"/>
    </location>
</feature>
<dbReference type="InterPro" id="IPR003661">
    <property type="entry name" value="HisK_dim/P_dom"/>
</dbReference>
<dbReference type="SUPFAM" id="SSF47384">
    <property type="entry name" value="Homodimeric domain of signal transducing histidine kinase"/>
    <property type="match status" value="1"/>
</dbReference>
<dbReference type="InterPro" id="IPR003594">
    <property type="entry name" value="HATPase_dom"/>
</dbReference>
<keyword evidence="8" id="KW-0902">Two-component regulatory system</keyword>
<dbReference type="KEGG" id="ndk:I601_2213"/>
<dbReference type="GO" id="GO:0005886">
    <property type="term" value="C:plasma membrane"/>
    <property type="evidence" value="ECO:0007669"/>
    <property type="project" value="UniProtKB-SubCell"/>
</dbReference>
<dbReference type="InterPro" id="IPR000700">
    <property type="entry name" value="PAS-assoc_C"/>
</dbReference>
<dbReference type="Pfam" id="PF02518">
    <property type="entry name" value="HATPase_c"/>
    <property type="match status" value="1"/>
</dbReference>
<name>A0A1A9GK32_9ACTN</name>
<dbReference type="InterPro" id="IPR004358">
    <property type="entry name" value="Sig_transdc_His_kin-like_C"/>
</dbReference>
<evidence type="ECO:0000256" key="8">
    <source>
        <dbReference type="ARBA" id="ARBA00023012"/>
    </source>
</evidence>
<dbReference type="GO" id="GO:0005509">
    <property type="term" value="F:calcium ion binding"/>
    <property type="evidence" value="ECO:0007669"/>
    <property type="project" value="UniProtKB-ARBA"/>
</dbReference>
<dbReference type="CDD" id="cd00075">
    <property type="entry name" value="HATPase"/>
    <property type="match status" value="1"/>
</dbReference>
<evidence type="ECO:0000259" key="13">
    <source>
        <dbReference type="PROSITE" id="PS50113"/>
    </source>
</evidence>
<keyword evidence="5" id="KW-0597">Phosphoprotein</keyword>
<feature type="transmembrane region" description="Helical" evidence="10">
    <location>
        <begin position="201"/>
        <end position="222"/>
    </location>
</feature>
<sequence length="720" mass="75597">MPSGPPAARRQLVSLVVAAVVAAGLFLVLWALLSSSLALSVRGSISVLGLVVAGALATASTAIRARWSTGGRRRAWRLLSLAGLTALVGNVLAALLGDPESVGSSPVGDAAIAVALLLSIASLTWFTQVNRSRVDLAVMALDGVILGTAVLMIAASLVYDQLLASGGSVSLLAGTVIPILDVVLATVALILLRRTRGPDRVALGLVAAGFIVYTMTDLGYAVRIAAGTFDFGSVLDLGWIGGYLLLALAAWWPTRVTDVSREDGVAGAEDWDTAVVFGVLLVATMVEVIGDGPGRLLSIEALLWLVLIGGAGVRQGLIARDNRHLRQSLEDQVRERTADLRQMGRETEVLLSSVADGIYGVDLEGRVTFVNPSGAEMLGYATGGLAGMVAHDVFHAPDAEGRPFPFDACYIEEAVRSRVVTNGEEDLYVRADGDVFPVEITASPLVDDDTGEVRGGVVVFRDVTSRREVERVKNEFLSVVSHELRTPLTSIRGSLGLLSGGVLGALPEQAASMVDRALVSSERLTRMINDILDLERIESGNLALEVQPHDVDELLAIADREMSGLAASRDVRLVRSTGCPGLVLADHDRIVQSLTNLIGNAIKFSAPGSVVELDARLVGDDVEMRVRDRGRGIPADRLETIFERFVQVDSSDMRQEGGSGLGLAICRGIVERHGGRVWLESEVDVGTTAHLSLRAAPTPGVDAVPAAGGATAGGPSAPSA</sequence>
<dbReference type="EC" id="2.7.13.3" evidence="4"/>
<keyword evidence="7 14" id="KW-0418">Kinase</keyword>
<feature type="domain" description="PAS" evidence="12">
    <location>
        <begin position="350"/>
        <end position="400"/>
    </location>
</feature>
<dbReference type="Proteomes" id="UP000077868">
    <property type="component" value="Chromosome"/>
</dbReference>
<protein>
    <recommendedName>
        <fullName evidence="4">histidine kinase</fullName>
        <ecNumber evidence="4">2.7.13.3</ecNumber>
    </recommendedName>
</protein>